<protein>
    <submittedName>
        <fullName evidence="4">Extracellular solute-binding protein</fullName>
    </submittedName>
</protein>
<feature type="signal peptide" evidence="3">
    <location>
        <begin position="1"/>
        <end position="30"/>
    </location>
</feature>
<evidence type="ECO:0000256" key="2">
    <source>
        <dbReference type="SAM" id="MobiDB-lite"/>
    </source>
</evidence>
<proteinExistence type="predicted"/>
<dbReference type="PANTHER" id="PTHR43649">
    <property type="entry name" value="ARABINOSE-BINDING PROTEIN-RELATED"/>
    <property type="match status" value="1"/>
</dbReference>
<feature type="chain" id="PRO_5020376813" evidence="3">
    <location>
        <begin position="31"/>
        <end position="598"/>
    </location>
</feature>
<feature type="region of interest" description="Disordered" evidence="2">
    <location>
        <begin position="540"/>
        <end position="566"/>
    </location>
</feature>
<dbReference type="SUPFAM" id="SSF53850">
    <property type="entry name" value="Periplasmic binding protein-like II"/>
    <property type="match status" value="1"/>
</dbReference>
<name>A0A4P6KSV8_9BURK</name>
<evidence type="ECO:0000313" key="4">
    <source>
        <dbReference type="EMBL" id="QBE61787.1"/>
    </source>
</evidence>
<accession>A0A4P6KSV8</accession>
<keyword evidence="5" id="KW-1185">Reference proteome</keyword>
<evidence type="ECO:0000256" key="1">
    <source>
        <dbReference type="ARBA" id="ARBA00022729"/>
    </source>
</evidence>
<reference evidence="4 5" key="1">
    <citation type="submission" date="2019-02" db="EMBL/GenBank/DDBJ databases">
        <title>Draft Genome Sequences of Six Type Strains of the Genus Massilia.</title>
        <authorList>
            <person name="Miess H."/>
            <person name="Frediansyhah A."/>
            <person name="Gross H."/>
        </authorList>
    </citation>
    <scope>NUCLEOTIDE SEQUENCE [LARGE SCALE GENOMIC DNA]</scope>
    <source>
        <strain evidence="4 5">DSM 17473</strain>
    </source>
</reference>
<evidence type="ECO:0000313" key="5">
    <source>
        <dbReference type="Proteomes" id="UP000290637"/>
    </source>
</evidence>
<sequence length="598" mass="67220">MKRIFSNPGMLTLPKALLTALLSMPIAAMAVSDAPALPIVPNVHAPLTLTWFVNFNAKAAVSMNSYAEQTAYQVLAERTGIRVRFDHPPLGAEKERFNLLAVSGKYPDVIEADWFGYPGGSEKALRDGVIIPLNDLIRRHAPNFQALLDANPEVFRQVSTADGRIYAFPMLRLDPEVRNVWGPQIRADWLAKLGLAAPESIDDWYRVLKAFRTRDPNGNGKVDEIPFSVLTINGDRAVPGLPAPMWVFLGGFGLAPEFFRKDGQVRYSPAEPAYREFLATMRRWYAEGLIDPDYVSQTERQFDARMTNNLVGAYAGFNGGGLARFTSMNRQRFPGFRLVAVPYPSGPGSGGRHYLTWPEAGQLYSGLGAAVSSQNRHVVETVRYLDYGYSKEGGRVLSYGREGLSYTMVDGRPRYTDRVMRHPKLSVAEAIYVHARVQSAPLVQDANYLQQFYTMPEQREAVAIWAGASPDLLLPALEVDPADSRKFNAIMSDLKLYIAEMTTRFITGREPMENFDLYIKRLEQAGVRRATGYMQKAYDRYQSKSPRACPRPRQANPIPRNPDEDDMPRHFHHVPTHRAMHHIRSTRNVNVNAAMPVR</sequence>
<dbReference type="AlphaFoldDB" id="A0A4P6KSV8"/>
<dbReference type="OrthoDB" id="3225049at2"/>
<dbReference type="InterPro" id="IPR050490">
    <property type="entry name" value="Bact_solute-bd_prot1"/>
</dbReference>
<dbReference type="Gene3D" id="3.40.190.10">
    <property type="entry name" value="Periplasmic binding protein-like II"/>
    <property type="match status" value="2"/>
</dbReference>
<evidence type="ECO:0000256" key="3">
    <source>
        <dbReference type="SAM" id="SignalP"/>
    </source>
</evidence>
<dbReference type="EMBL" id="CP035913">
    <property type="protein sequence ID" value="QBE61787.1"/>
    <property type="molecule type" value="Genomic_DNA"/>
</dbReference>
<keyword evidence="1 3" id="KW-0732">Signal</keyword>
<dbReference type="KEGG" id="plue:EWM63_01250"/>
<organism evidence="4 5">
    <name type="scientific">Pseudoduganella lutea</name>
    <dbReference type="NCBI Taxonomy" id="321985"/>
    <lineage>
        <taxon>Bacteria</taxon>
        <taxon>Pseudomonadati</taxon>
        <taxon>Pseudomonadota</taxon>
        <taxon>Betaproteobacteria</taxon>
        <taxon>Burkholderiales</taxon>
        <taxon>Oxalobacteraceae</taxon>
        <taxon>Telluria group</taxon>
        <taxon>Pseudoduganella</taxon>
    </lineage>
</organism>
<dbReference type="PANTHER" id="PTHR43649:SF33">
    <property type="entry name" value="POLYGALACTURONAN_RHAMNOGALACTURONAN-BINDING PROTEIN YTCQ"/>
    <property type="match status" value="1"/>
</dbReference>
<gene>
    <name evidence="4" type="ORF">EWM63_01250</name>
</gene>
<dbReference type="Proteomes" id="UP000290637">
    <property type="component" value="Chromosome"/>
</dbReference>